<evidence type="ECO:0000256" key="1">
    <source>
        <dbReference type="SAM" id="MobiDB-lite"/>
    </source>
</evidence>
<gene>
    <name evidence="2" type="ORF">PXH69_24465</name>
</gene>
<evidence type="ECO:0000313" key="3">
    <source>
        <dbReference type="Proteomes" id="UP001217325"/>
    </source>
</evidence>
<reference evidence="2" key="1">
    <citation type="submission" date="2023-02" db="EMBL/GenBank/DDBJ databases">
        <title>A novel hydrolase synthesized by Rhodococcus erythropolis HQ is responsible for the detoxification of Zearalenone.</title>
        <authorList>
            <person name="Hu J."/>
            <person name="Xu J."/>
        </authorList>
    </citation>
    <scope>NUCLEOTIDE SEQUENCE</scope>
    <source>
        <strain evidence="2">HQ</strain>
    </source>
</reference>
<sequence>MATKEYPFDPETGSIPRHANKTHTWCPNNPFWAMLKFVDYQPTSKSVRFIFEDSRSKARYNVAPQDMATILEHLKIEQGYVGAYWEAINRGGAFGIRPVIEKVKK</sequence>
<dbReference type="RefSeq" id="WP_275232362.1">
    <property type="nucleotide sequence ID" value="NZ_JARDXE010000017.1"/>
</dbReference>
<dbReference type="AlphaFoldDB" id="A0AAW6LVT6"/>
<proteinExistence type="predicted"/>
<protein>
    <submittedName>
        <fullName evidence="2">Uncharacterized protein</fullName>
    </submittedName>
</protein>
<dbReference type="EMBL" id="JARDXE010000017">
    <property type="protein sequence ID" value="MDE8648125.1"/>
    <property type="molecule type" value="Genomic_DNA"/>
</dbReference>
<organism evidence="2 3">
    <name type="scientific">Rhodococcus qingshengii</name>
    <dbReference type="NCBI Taxonomy" id="334542"/>
    <lineage>
        <taxon>Bacteria</taxon>
        <taxon>Bacillati</taxon>
        <taxon>Actinomycetota</taxon>
        <taxon>Actinomycetes</taxon>
        <taxon>Mycobacteriales</taxon>
        <taxon>Nocardiaceae</taxon>
        <taxon>Rhodococcus</taxon>
        <taxon>Rhodococcus erythropolis group</taxon>
    </lineage>
</organism>
<feature type="region of interest" description="Disordered" evidence="1">
    <location>
        <begin position="1"/>
        <end position="20"/>
    </location>
</feature>
<name>A0AAW6LVT6_RHOSG</name>
<accession>A0AAW6LVT6</accession>
<comment type="caution">
    <text evidence="2">The sequence shown here is derived from an EMBL/GenBank/DDBJ whole genome shotgun (WGS) entry which is preliminary data.</text>
</comment>
<evidence type="ECO:0000313" key="2">
    <source>
        <dbReference type="EMBL" id="MDE8648125.1"/>
    </source>
</evidence>
<dbReference type="Proteomes" id="UP001217325">
    <property type="component" value="Unassembled WGS sequence"/>
</dbReference>